<organism evidence="1 2">
    <name type="scientific">Bradyrhizobium jicamae</name>
    <dbReference type="NCBI Taxonomy" id="280332"/>
    <lineage>
        <taxon>Bacteria</taxon>
        <taxon>Pseudomonadati</taxon>
        <taxon>Pseudomonadota</taxon>
        <taxon>Alphaproteobacteria</taxon>
        <taxon>Hyphomicrobiales</taxon>
        <taxon>Nitrobacteraceae</taxon>
        <taxon>Bradyrhizobium</taxon>
    </lineage>
</organism>
<name>A0ABS5FNH4_9BRAD</name>
<sequence length="241" mass="27433">MMSSQDRIPQTLTTMEAAFTLHESRELQEEFWRHQERMGPIAAASPGFVAVIGGPIQRSRWLYFSGKWQTPQLMDKWQSDSKHKPMQDAAHSRWFSSVYLRKWRLPADNEALTGPLLLELAIARRDPLEQAGIDRILDEMVDPSLKLHGALRFETLTGEFETQPYQFVGPVQEFPALAPVRYLLITHWADSDALQGWLGTGIVQQLSGYGDVSTTVSVPIRHDPGERKYLRPDGLQRDAVH</sequence>
<comment type="caution">
    <text evidence="1">The sequence shown here is derived from an EMBL/GenBank/DDBJ whole genome shotgun (WGS) entry which is preliminary data.</text>
</comment>
<evidence type="ECO:0008006" key="3">
    <source>
        <dbReference type="Google" id="ProtNLM"/>
    </source>
</evidence>
<dbReference type="SUPFAM" id="SSF54909">
    <property type="entry name" value="Dimeric alpha+beta barrel"/>
    <property type="match status" value="1"/>
</dbReference>
<keyword evidence="2" id="KW-1185">Reference proteome</keyword>
<dbReference type="Gene3D" id="3.30.70.100">
    <property type="match status" value="1"/>
</dbReference>
<dbReference type="RefSeq" id="WP_212396903.1">
    <property type="nucleotide sequence ID" value="NZ_JAFCJH010000026.1"/>
</dbReference>
<reference evidence="2" key="1">
    <citation type="journal article" date="2021" name="ISME J.">
        <title>Evolutionary origin and ecological implication of a unique nif island in free-living Bradyrhizobium lineages.</title>
        <authorList>
            <person name="Tao J."/>
        </authorList>
    </citation>
    <scope>NUCLEOTIDE SEQUENCE [LARGE SCALE GENOMIC DNA]</scope>
    <source>
        <strain evidence="2">SZCCT0434</strain>
    </source>
</reference>
<dbReference type="EMBL" id="JAFCJH010000026">
    <property type="protein sequence ID" value="MBR0798325.1"/>
    <property type="molecule type" value="Genomic_DNA"/>
</dbReference>
<evidence type="ECO:0000313" key="1">
    <source>
        <dbReference type="EMBL" id="MBR0798325.1"/>
    </source>
</evidence>
<proteinExistence type="predicted"/>
<accession>A0ABS5FNH4</accession>
<dbReference type="Proteomes" id="UP001315278">
    <property type="component" value="Unassembled WGS sequence"/>
</dbReference>
<protein>
    <recommendedName>
        <fullName evidence="3">NIPSNAP domain-containing protein</fullName>
    </recommendedName>
</protein>
<dbReference type="InterPro" id="IPR011008">
    <property type="entry name" value="Dimeric_a/b-barrel"/>
</dbReference>
<evidence type="ECO:0000313" key="2">
    <source>
        <dbReference type="Proteomes" id="UP001315278"/>
    </source>
</evidence>
<gene>
    <name evidence="1" type="ORF">JQ615_23345</name>
</gene>